<dbReference type="Proteomes" id="UP000533476">
    <property type="component" value="Unassembled WGS sequence"/>
</dbReference>
<dbReference type="RefSeq" id="WP_169102309.1">
    <property type="nucleotide sequence ID" value="NZ_JABBVZ010000099.1"/>
</dbReference>
<organism evidence="1 2">
    <name type="scientific">Sulfobacillus harzensis</name>
    <dbReference type="NCBI Taxonomy" id="2729629"/>
    <lineage>
        <taxon>Bacteria</taxon>
        <taxon>Bacillati</taxon>
        <taxon>Bacillota</taxon>
        <taxon>Clostridia</taxon>
        <taxon>Eubacteriales</taxon>
        <taxon>Clostridiales Family XVII. Incertae Sedis</taxon>
        <taxon>Sulfobacillus</taxon>
    </lineage>
</organism>
<reference evidence="1 2" key="1">
    <citation type="submission" date="2020-04" db="EMBL/GenBank/DDBJ databases">
        <authorList>
            <person name="Zhang R."/>
            <person name="Schippers A."/>
        </authorList>
    </citation>
    <scope>NUCLEOTIDE SEQUENCE [LARGE SCALE GENOMIC DNA]</scope>
    <source>
        <strain evidence="1 2">DSM 109850</strain>
    </source>
</reference>
<accession>A0A7Y0Q3I8</accession>
<sequence length="109" mass="11545">MAVRLRNAGLAKTIEFRSQWSETAMIAHYQELTAAFRAGDAGSGVSTPLLGPGPVSITTSQAETICRGLWDTHRVYIKGGDTGLRASLATGQLFDLGKLIGKTMVKHGG</sequence>
<comment type="caution">
    <text evidence="1">The sequence shown here is derived from an EMBL/GenBank/DDBJ whole genome shotgun (WGS) entry which is preliminary data.</text>
</comment>
<gene>
    <name evidence="1" type="ORF">HIJ39_18385</name>
</gene>
<evidence type="ECO:0000313" key="2">
    <source>
        <dbReference type="Proteomes" id="UP000533476"/>
    </source>
</evidence>
<proteinExistence type="predicted"/>
<protein>
    <submittedName>
        <fullName evidence="1">Uncharacterized protein</fullName>
    </submittedName>
</protein>
<name>A0A7Y0Q3I8_9FIRM</name>
<dbReference type="EMBL" id="JABBVZ010000099">
    <property type="protein sequence ID" value="NMP24303.1"/>
    <property type="molecule type" value="Genomic_DNA"/>
</dbReference>
<dbReference type="AlphaFoldDB" id="A0A7Y0Q3I8"/>
<keyword evidence="2" id="KW-1185">Reference proteome</keyword>
<evidence type="ECO:0000313" key="1">
    <source>
        <dbReference type="EMBL" id="NMP24303.1"/>
    </source>
</evidence>